<organism evidence="1 2">
    <name type="scientific">Lactococcus phage P596</name>
    <dbReference type="NCBI Taxonomy" id="2656515"/>
    <lineage>
        <taxon>Viruses</taxon>
        <taxon>Duplodnaviria</taxon>
        <taxon>Heunggongvirae</taxon>
        <taxon>Uroviricota</taxon>
        <taxon>Caudoviricetes</taxon>
        <taxon>Teubervirus</taxon>
        <taxon>Teubervirus P596</taxon>
    </lineage>
</organism>
<accession>A0A5Q2F343</accession>
<dbReference type="KEGG" id="vg:56132807"/>
<protein>
    <submittedName>
        <fullName evidence="1">Uncharacterized protein</fullName>
    </submittedName>
</protein>
<dbReference type="Proteomes" id="UP000370956">
    <property type="component" value="Segment"/>
</dbReference>
<keyword evidence="2" id="KW-1185">Reference proteome</keyword>
<sequence length="63" mass="7521">MLKNIVPVTEKDFLNNIKTIKDVTNLKEYKEQLKFDYAKKHSNQRKKVNKWKESLLINNEGLT</sequence>
<dbReference type="GeneID" id="56132807"/>
<proteinExistence type="predicted"/>
<reference evidence="1 2" key="1">
    <citation type="submission" date="2019-09" db="EMBL/GenBank/DDBJ databases">
        <title>Complete genome of Lactococcus lactis phage P596.</title>
        <authorList>
            <person name="Brinks E."/>
        </authorList>
    </citation>
    <scope>NUCLEOTIDE SEQUENCE [LARGE SCALE GENOMIC DNA]</scope>
</reference>
<evidence type="ECO:0000313" key="1">
    <source>
        <dbReference type="EMBL" id="QGF21101.1"/>
    </source>
</evidence>
<evidence type="ECO:0000313" key="2">
    <source>
        <dbReference type="Proteomes" id="UP000370956"/>
    </source>
</evidence>
<dbReference type="EMBL" id="MN528768">
    <property type="protein sequence ID" value="QGF21101.1"/>
    <property type="molecule type" value="Genomic_DNA"/>
</dbReference>
<name>A0A5Q2F343_9CAUD</name>
<dbReference type="RefSeq" id="YP_009900578.1">
    <property type="nucleotide sequence ID" value="NC_049808.1"/>
</dbReference>